<proteinExistence type="predicted"/>
<gene>
    <name evidence="1" type="ORF">LZ480_14420</name>
</gene>
<dbReference type="RefSeq" id="WP_241370245.1">
    <property type="nucleotide sequence ID" value="NZ_JAKZFC010000006.1"/>
</dbReference>
<dbReference type="Proteomes" id="UP001316087">
    <property type="component" value="Unassembled WGS sequence"/>
</dbReference>
<name>A0ABS9UG08_9BACL</name>
<evidence type="ECO:0008006" key="3">
    <source>
        <dbReference type="Google" id="ProtNLM"/>
    </source>
</evidence>
<dbReference type="EMBL" id="JAKZFC010000006">
    <property type="protein sequence ID" value="MCH7323070.1"/>
    <property type="molecule type" value="Genomic_DNA"/>
</dbReference>
<keyword evidence="2" id="KW-1185">Reference proteome</keyword>
<sequence>MNHFDEEEHVGVLPIEDILRQLTKEHISDFNHQENNNSFIFLEKSSLNLLLTYLLSKPQTEPPTTPEINVELQAKSEASVLKAIEEIDQLMNDNEKEFQAILRLLKEIT</sequence>
<evidence type="ECO:0000313" key="2">
    <source>
        <dbReference type="Proteomes" id="UP001316087"/>
    </source>
</evidence>
<accession>A0ABS9UG08</accession>
<protein>
    <recommendedName>
        <fullName evidence="3">IDEAL domain-containing protein</fullName>
    </recommendedName>
</protein>
<reference evidence="1 2" key="1">
    <citation type="submission" date="2022-03" db="EMBL/GenBank/DDBJ databases">
        <authorList>
            <person name="Jo J.-H."/>
            <person name="Im W.-T."/>
        </authorList>
    </citation>
    <scope>NUCLEOTIDE SEQUENCE [LARGE SCALE GENOMIC DNA]</scope>
    <source>
        <strain evidence="1 2">MA9</strain>
    </source>
</reference>
<comment type="caution">
    <text evidence="1">The sequence shown here is derived from an EMBL/GenBank/DDBJ whole genome shotgun (WGS) entry which is preliminary data.</text>
</comment>
<organism evidence="1 2">
    <name type="scientific">Solibacillus palustris</name>
    <dbReference type="NCBI Taxonomy" id="2908203"/>
    <lineage>
        <taxon>Bacteria</taxon>
        <taxon>Bacillati</taxon>
        <taxon>Bacillota</taxon>
        <taxon>Bacilli</taxon>
        <taxon>Bacillales</taxon>
        <taxon>Caryophanaceae</taxon>
        <taxon>Solibacillus</taxon>
    </lineage>
</organism>
<evidence type="ECO:0000313" key="1">
    <source>
        <dbReference type="EMBL" id="MCH7323070.1"/>
    </source>
</evidence>